<feature type="domain" description="DUF2428" evidence="4">
    <location>
        <begin position="677"/>
        <end position="796"/>
    </location>
</feature>
<dbReference type="InterPro" id="IPR019442">
    <property type="entry name" value="THADA/TRM732_DUF2428"/>
</dbReference>
<evidence type="ECO:0000259" key="4">
    <source>
        <dbReference type="Pfam" id="PF10350"/>
    </source>
</evidence>
<dbReference type="InterPro" id="IPR056843">
    <property type="entry name" value="THADA-like_TPR"/>
</dbReference>
<feature type="domain" description="tRNA (32-2'-O)-methyltransferase regulator THADA-like TPR repeats region" evidence="5">
    <location>
        <begin position="410"/>
        <end position="529"/>
    </location>
</feature>
<gene>
    <name evidence="7" type="primary">jg23562</name>
    <name evidence="7" type="ORF">PAEG_LOCUS19741</name>
</gene>
<evidence type="ECO:0000259" key="5">
    <source>
        <dbReference type="Pfam" id="PF25150"/>
    </source>
</evidence>
<dbReference type="Pfam" id="PF25150">
    <property type="entry name" value="TPR_Trm732"/>
    <property type="match status" value="1"/>
</dbReference>
<feature type="domain" description="tRNA (32-2'-O)-methyltransferase regulator THADA-like C-terminal TPR repeats region" evidence="6">
    <location>
        <begin position="895"/>
        <end position="944"/>
    </location>
</feature>
<dbReference type="GO" id="GO:0005829">
    <property type="term" value="C:cytosol"/>
    <property type="evidence" value="ECO:0007669"/>
    <property type="project" value="TreeGrafter"/>
</dbReference>
<organism evidence="7 8">
    <name type="scientific">Pararge aegeria aegeria</name>
    <dbReference type="NCBI Taxonomy" id="348720"/>
    <lineage>
        <taxon>Eukaryota</taxon>
        <taxon>Metazoa</taxon>
        <taxon>Ecdysozoa</taxon>
        <taxon>Arthropoda</taxon>
        <taxon>Hexapoda</taxon>
        <taxon>Insecta</taxon>
        <taxon>Pterygota</taxon>
        <taxon>Neoptera</taxon>
        <taxon>Endopterygota</taxon>
        <taxon>Lepidoptera</taxon>
        <taxon>Glossata</taxon>
        <taxon>Ditrysia</taxon>
        <taxon>Papilionoidea</taxon>
        <taxon>Nymphalidae</taxon>
        <taxon>Satyrinae</taxon>
        <taxon>Satyrini</taxon>
        <taxon>Parargina</taxon>
        <taxon>Pararge</taxon>
    </lineage>
</organism>
<dbReference type="GO" id="GO:0030488">
    <property type="term" value="P:tRNA methylation"/>
    <property type="evidence" value="ECO:0007669"/>
    <property type="project" value="TreeGrafter"/>
</dbReference>
<accession>A0A8S4S224</accession>
<keyword evidence="2" id="KW-0819">tRNA processing</keyword>
<dbReference type="OrthoDB" id="73997at2759"/>
<dbReference type="Pfam" id="PF25151">
    <property type="entry name" value="TPR_Trm732_C"/>
    <property type="match status" value="1"/>
</dbReference>
<dbReference type="EMBL" id="CAKXAJ010025761">
    <property type="protein sequence ID" value="CAH2243637.1"/>
    <property type="molecule type" value="Genomic_DNA"/>
</dbReference>
<dbReference type="InterPro" id="IPR016024">
    <property type="entry name" value="ARM-type_fold"/>
</dbReference>
<evidence type="ECO:0000313" key="8">
    <source>
        <dbReference type="Proteomes" id="UP000838756"/>
    </source>
</evidence>
<dbReference type="SUPFAM" id="SSF48371">
    <property type="entry name" value="ARM repeat"/>
    <property type="match status" value="1"/>
</dbReference>
<sequence length="1474" mass="165964">MNSNTLRIRGSENKNTRVNITFDEVILPDNYKCDNELCTKFITSNAEGQLTILKQILYTVKDNCDHDIVHFLVVTYLSADSKHPAKCMITRYVTKNNYFQNQFSDILTHELEVLINKQHSGPKSYSDLVCKVGSCTENFPAGADAVKNLEIKLAQYFTDCLTCCIATLSDTQPLSPTAKNEIFNVAHSTLRLLLYLVQRVNDENTAKLISMFSQIRASLKSLIFDGDSPMDTKSVCGILYVYMHLMENGADSWVDILDTTKNACAVTDMLENDSARLSLYSAIVTVIPMSKLQIKIANAPACVLLTHNILDIGDRSSAESTLILGVTRTLVQICKGLDHSHATGLLLLDGLFVFVWSHLEHYTDSVQHLTAQALGYIIKYCARLKREGNEEAMNKLFATLTSLDRSRKMESPKSTETFAKGELDIVLWFIKYNINAQTPNFRQLVLSAMKKFIKRFESSYKVLSRENGANAGPNEGQTNYLRFVTDLRALCFDSLLKGANYSRRHVALQILVWLENVQLDGHYDRVWTEVQVEALLYHLSDSYDINKALALELLTRCPEELLKLKQYSTSLELQDILSEASSVKPTDCVSAVHKLKLLRSKLPAHIVPGTDSTIPSKVKFALLGILLKEAQKQLAVCQQSIVYGARNAPMYGILHCIGHALEPIAPFGIPADSLTAVMQTLVDTCVQVCACAGSVLASAAPEGLLPDVAPQNATCDSAGGYIRLEDGREVTAQMVLLCAWRSVKEVSLILSTVASQVLLHDELRPASLRLGLVRSIGEQFTALLTETKHRGAFEQALVITELQVKANARSFDSCMNALLRVAREAACEQSRCHGLNVLRALFRNSQLDDYVGAHVGAGLLVALMGFESGTWIIPLFKAMVEGSRIQQQNAILQERNSATLLFSALMVRIFGVQRSKDSENLSVRNRMTGRIFFLRYPQLYDFMLILKLLDTPPENLPIDRETQRRLASLFRKSVWILTQCSGNTPCYVIADEYIKIINVLIRRFDTLLEETFINEIQNYLNDLIFNNGKLEKNPGKELCLSNATYLYIITLNIYNKVDEICQFVRKCLSHHVYEVVLAVLNYLLILYGKLDIENPFQQHLNEISHKNTIKLHKLDSKHELSEKNGVKPLKEDSESLPSELIVLDVLRKDAKYIEILCEILKCSKYLECTQKCLRLITLEPDTQINIINAKENKDIVKSKTELSATDDIILDTLIRYIENEHENLTHIYLASLSDFLSRRIKEKNFMSMRILDALRLIFACSLSDNCCDTRSVVVEFLEENLQLLREFDLGKLSEEDQFEFKATLWATVVTILEDEDESIRARSSHIISRLSSSQSHHVIASRAMDFLLGIVRNDTKHSVALLTAIALLDFKAEVCMNDDINDECRVFDQNERYNADLEETIWARACAAAVATPTAHARAHVHAVVHSAAYRSTFERLCGDHITAYTSLIEGRRNVPEINPKIEIFYYNLGVPQT</sequence>
<evidence type="ECO:0000256" key="2">
    <source>
        <dbReference type="ARBA" id="ARBA00022694"/>
    </source>
</evidence>
<proteinExistence type="inferred from homology"/>
<dbReference type="InterPro" id="IPR056842">
    <property type="entry name" value="THADA-like_TPR_C"/>
</dbReference>
<comment type="caution">
    <text evidence="7">The sequence shown here is derived from an EMBL/GenBank/DDBJ whole genome shotgun (WGS) entry which is preliminary data.</text>
</comment>
<comment type="similarity">
    <text evidence="1">Belongs to the THADA family.</text>
</comment>
<keyword evidence="8" id="KW-1185">Reference proteome</keyword>
<dbReference type="InterPro" id="IPR051954">
    <property type="entry name" value="tRNA_methyltransferase_THADA"/>
</dbReference>
<dbReference type="Pfam" id="PF10350">
    <property type="entry name" value="DUF2428"/>
    <property type="match status" value="1"/>
</dbReference>
<dbReference type="Proteomes" id="UP000838756">
    <property type="component" value="Unassembled WGS sequence"/>
</dbReference>
<protein>
    <recommendedName>
        <fullName evidence="3">tRNA (32-2'-O)-methyltransferase regulator THADA</fullName>
    </recommendedName>
</protein>
<dbReference type="PANTHER" id="PTHR14387">
    <property type="entry name" value="THADA/DEATH RECEPTOR INTERACTING PROTEIN"/>
    <property type="match status" value="1"/>
</dbReference>
<evidence type="ECO:0000313" key="7">
    <source>
        <dbReference type="EMBL" id="CAH2243637.1"/>
    </source>
</evidence>
<evidence type="ECO:0000259" key="6">
    <source>
        <dbReference type="Pfam" id="PF25151"/>
    </source>
</evidence>
<evidence type="ECO:0000256" key="3">
    <source>
        <dbReference type="ARBA" id="ARBA00035698"/>
    </source>
</evidence>
<reference evidence="7" key="1">
    <citation type="submission" date="2022-03" db="EMBL/GenBank/DDBJ databases">
        <authorList>
            <person name="Lindestad O."/>
        </authorList>
    </citation>
    <scope>NUCLEOTIDE SEQUENCE</scope>
</reference>
<evidence type="ECO:0000256" key="1">
    <source>
        <dbReference type="ARBA" id="ARBA00010409"/>
    </source>
</evidence>
<name>A0A8S4S224_9NEOP</name>
<dbReference type="PANTHER" id="PTHR14387:SF7">
    <property type="entry name" value="THYROID ADENOMA-ASSOCIATED PROTEIN"/>
    <property type="match status" value="1"/>
</dbReference>